<feature type="region of interest" description="Disordered" evidence="1">
    <location>
        <begin position="57"/>
        <end position="82"/>
    </location>
</feature>
<dbReference type="Proteomes" id="UP000199352">
    <property type="component" value="Unassembled WGS sequence"/>
</dbReference>
<evidence type="ECO:0000313" key="2">
    <source>
        <dbReference type="EMBL" id="SES23433.1"/>
    </source>
</evidence>
<dbReference type="RefSeq" id="WP_089960266.1">
    <property type="nucleotide sequence ID" value="NZ_FOFR01000027.1"/>
</dbReference>
<keyword evidence="3" id="KW-1185">Reference proteome</keyword>
<dbReference type="AlphaFoldDB" id="A0A1H9VQB9"/>
<name>A0A1H9VQB9_9PSEU</name>
<dbReference type="EMBL" id="FOFR01000027">
    <property type="protein sequence ID" value="SES23433.1"/>
    <property type="molecule type" value="Genomic_DNA"/>
</dbReference>
<evidence type="ECO:0000256" key="1">
    <source>
        <dbReference type="SAM" id="MobiDB-lite"/>
    </source>
</evidence>
<gene>
    <name evidence="2" type="ORF">SAMN05216188_12762</name>
</gene>
<accession>A0A1H9VQB9</accession>
<reference evidence="3" key="1">
    <citation type="submission" date="2016-10" db="EMBL/GenBank/DDBJ databases">
        <authorList>
            <person name="Varghese N."/>
            <person name="Submissions S."/>
        </authorList>
    </citation>
    <scope>NUCLEOTIDE SEQUENCE [LARGE SCALE GENOMIC DNA]</scope>
    <source>
        <strain evidence="3">CGMCC 4.3525</strain>
    </source>
</reference>
<evidence type="ECO:0000313" key="3">
    <source>
        <dbReference type="Proteomes" id="UP000199352"/>
    </source>
</evidence>
<proteinExistence type="predicted"/>
<organism evidence="2 3">
    <name type="scientific">Lentzea xinjiangensis</name>
    <dbReference type="NCBI Taxonomy" id="402600"/>
    <lineage>
        <taxon>Bacteria</taxon>
        <taxon>Bacillati</taxon>
        <taxon>Actinomycetota</taxon>
        <taxon>Actinomycetes</taxon>
        <taxon>Pseudonocardiales</taxon>
        <taxon>Pseudonocardiaceae</taxon>
        <taxon>Lentzea</taxon>
    </lineage>
</organism>
<protein>
    <submittedName>
        <fullName evidence="2">Uncharacterized protein</fullName>
    </submittedName>
</protein>
<sequence>MGRRPAARIPAEKAVEAQDDPIRVPHRGEWHAELADLLREKSRPNRIHAEPDTWRTASDLLSPSGRGRLARAVPTLRRERLT</sequence>